<dbReference type="SUPFAM" id="SSF57667">
    <property type="entry name" value="beta-beta-alpha zinc fingers"/>
    <property type="match status" value="4"/>
</dbReference>
<dbReference type="EMBL" id="JARKIK010000010">
    <property type="protein sequence ID" value="KAK8749177.1"/>
    <property type="molecule type" value="Genomic_DNA"/>
</dbReference>
<dbReference type="Proteomes" id="UP001445076">
    <property type="component" value="Unassembled WGS sequence"/>
</dbReference>
<protein>
    <recommendedName>
        <fullName evidence="2">C2H2-type domain-containing protein</fullName>
    </recommendedName>
</protein>
<evidence type="ECO:0000259" key="2">
    <source>
        <dbReference type="PROSITE" id="PS00028"/>
    </source>
</evidence>
<organism evidence="3 4">
    <name type="scientific">Cherax quadricarinatus</name>
    <name type="common">Australian red claw crayfish</name>
    <dbReference type="NCBI Taxonomy" id="27406"/>
    <lineage>
        <taxon>Eukaryota</taxon>
        <taxon>Metazoa</taxon>
        <taxon>Ecdysozoa</taxon>
        <taxon>Arthropoda</taxon>
        <taxon>Crustacea</taxon>
        <taxon>Multicrustacea</taxon>
        <taxon>Malacostraca</taxon>
        <taxon>Eumalacostraca</taxon>
        <taxon>Eucarida</taxon>
        <taxon>Decapoda</taxon>
        <taxon>Pleocyemata</taxon>
        <taxon>Astacidea</taxon>
        <taxon>Parastacoidea</taxon>
        <taxon>Parastacidae</taxon>
        <taxon>Cherax</taxon>
    </lineage>
</organism>
<dbReference type="InterPro" id="IPR003604">
    <property type="entry name" value="Matrin/U1-like-C_Znf_C2H2"/>
</dbReference>
<feature type="domain" description="C2H2-type" evidence="2">
    <location>
        <begin position="414"/>
        <end position="436"/>
    </location>
</feature>
<dbReference type="PANTHER" id="PTHR46786">
    <property type="entry name" value="ZINC FINGER MATRIN-TYPE PROTEIN 3"/>
    <property type="match status" value="1"/>
</dbReference>
<dbReference type="AlphaFoldDB" id="A0AAW0XXQ4"/>
<feature type="compositionally biased region" description="Pro residues" evidence="1">
    <location>
        <begin position="25"/>
        <end position="34"/>
    </location>
</feature>
<name>A0AAW0XXQ4_CHEQU</name>
<dbReference type="InterPro" id="IPR036236">
    <property type="entry name" value="Znf_C2H2_sf"/>
</dbReference>
<comment type="caution">
    <text evidence="3">The sequence shown here is derived from an EMBL/GenBank/DDBJ whole genome shotgun (WGS) entry which is preliminary data.</text>
</comment>
<dbReference type="SMART" id="SM00451">
    <property type="entry name" value="ZnF_U1"/>
    <property type="match status" value="4"/>
</dbReference>
<dbReference type="InterPro" id="IPR013087">
    <property type="entry name" value="Znf_C2H2_type"/>
</dbReference>
<dbReference type="Pfam" id="PF12874">
    <property type="entry name" value="zf-met"/>
    <property type="match status" value="4"/>
</dbReference>
<gene>
    <name evidence="3" type="ORF">OTU49_015718</name>
</gene>
<evidence type="ECO:0000256" key="1">
    <source>
        <dbReference type="SAM" id="MobiDB-lite"/>
    </source>
</evidence>
<dbReference type="GO" id="GO:0008270">
    <property type="term" value="F:zinc ion binding"/>
    <property type="evidence" value="ECO:0007669"/>
    <property type="project" value="InterPro"/>
</dbReference>
<dbReference type="GO" id="GO:0003676">
    <property type="term" value="F:nucleic acid binding"/>
    <property type="evidence" value="ECO:0007669"/>
    <property type="project" value="InterPro"/>
</dbReference>
<evidence type="ECO:0000313" key="3">
    <source>
        <dbReference type="EMBL" id="KAK8749177.1"/>
    </source>
</evidence>
<dbReference type="SMART" id="SM00355">
    <property type="entry name" value="ZnF_C2H2"/>
    <property type="match status" value="4"/>
</dbReference>
<dbReference type="Gene3D" id="3.30.160.60">
    <property type="entry name" value="Classic Zinc Finger"/>
    <property type="match status" value="4"/>
</dbReference>
<accession>A0AAW0XXQ4</accession>
<sequence length="442" mass="50644">MPSMYGPNRSPFDDYIDYWGGYARPPHPPPPPPLPHDEPDFHPPPPLHFRPVRPPPPPPPVRHPRPQHHLYPPEDRKNSSGSYRSRTSEYDSNQQNYRRRHSNGGLSPRRPYDYDHQQEDSYVDSSNDDPPELFVGSPLVPRRKEPEPRPASKPVPNNKRPIPVELDPNLPKELVAKLHNNCCDLCDVKLNSRIQAKNHYEGKQHRKKVKNYIIEKARKEDQPPEKMPKIDLSTPKKKVEPLDVSQLHCKCCDLSFTSEQHAQQHFMGRNHQRVLHGLKPLKAGYYNKETGKWQRTPPDPRVSVERMGLNLESPSEDETGERTEKPFDLDTVKEKGRFFCEMCNVSATSQDQLDGHMTGQRHLKALRLSAKKAIVPSSGPADSILASVIKADEVKKPKSKDLSIYRTPSGKYYCSPCDLTLNSESQFAQHVESKKHKTKRVK</sequence>
<feature type="compositionally biased region" description="Pro residues" evidence="1">
    <location>
        <begin position="42"/>
        <end position="61"/>
    </location>
</feature>
<feature type="region of interest" description="Disordered" evidence="1">
    <location>
        <begin position="1"/>
        <end position="164"/>
    </location>
</feature>
<dbReference type="InterPro" id="IPR052644">
    <property type="entry name" value="ZMAT3"/>
</dbReference>
<feature type="compositionally biased region" description="Basic and acidic residues" evidence="1">
    <location>
        <begin position="110"/>
        <end position="119"/>
    </location>
</feature>
<feature type="compositionally biased region" description="Polar residues" evidence="1">
    <location>
        <begin position="79"/>
        <end position="96"/>
    </location>
</feature>
<dbReference type="PROSITE" id="PS00028">
    <property type="entry name" value="ZINC_FINGER_C2H2_1"/>
    <property type="match status" value="2"/>
</dbReference>
<evidence type="ECO:0000313" key="4">
    <source>
        <dbReference type="Proteomes" id="UP001445076"/>
    </source>
</evidence>
<dbReference type="PANTHER" id="PTHR46786:SF1">
    <property type="entry name" value="ZINC FINGER MATRIN-TYPE PROTEIN 3"/>
    <property type="match status" value="1"/>
</dbReference>
<keyword evidence="4" id="KW-1185">Reference proteome</keyword>
<proteinExistence type="predicted"/>
<reference evidence="3 4" key="1">
    <citation type="journal article" date="2024" name="BMC Genomics">
        <title>Genome assembly of redclaw crayfish (Cherax quadricarinatus) provides insights into its immune adaptation and hypoxia tolerance.</title>
        <authorList>
            <person name="Liu Z."/>
            <person name="Zheng J."/>
            <person name="Li H."/>
            <person name="Fang K."/>
            <person name="Wang S."/>
            <person name="He J."/>
            <person name="Zhou D."/>
            <person name="Weng S."/>
            <person name="Chi M."/>
            <person name="Gu Z."/>
            <person name="He J."/>
            <person name="Li F."/>
            <person name="Wang M."/>
        </authorList>
    </citation>
    <scope>NUCLEOTIDE SEQUENCE [LARGE SCALE GENOMIC DNA]</scope>
    <source>
        <strain evidence="3">ZL_2023a</strain>
    </source>
</reference>
<feature type="domain" description="C2H2-type" evidence="2">
    <location>
        <begin position="249"/>
        <end position="271"/>
    </location>
</feature>